<dbReference type="Gene3D" id="1.10.1740.10">
    <property type="match status" value="1"/>
</dbReference>
<dbReference type="InterPro" id="IPR013325">
    <property type="entry name" value="RNA_pol_sigma_r2"/>
</dbReference>
<dbReference type="PANTHER" id="PTHR43133">
    <property type="entry name" value="RNA POLYMERASE ECF-TYPE SIGMA FACTO"/>
    <property type="match status" value="1"/>
</dbReference>
<evidence type="ECO:0000256" key="4">
    <source>
        <dbReference type="SAM" id="MobiDB-lite"/>
    </source>
</evidence>
<dbReference type="Gene3D" id="1.10.10.10">
    <property type="entry name" value="Winged helix-like DNA-binding domain superfamily/Winged helix DNA-binding domain"/>
    <property type="match status" value="1"/>
</dbReference>
<evidence type="ECO:0000256" key="3">
    <source>
        <dbReference type="ARBA" id="ARBA00023163"/>
    </source>
</evidence>
<evidence type="ECO:0000313" key="5">
    <source>
        <dbReference type="EMBL" id="TKD13080.1"/>
    </source>
</evidence>
<dbReference type="EMBL" id="SSMQ01000001">
    <property type="protein sequence ID" value="TKD13080.1"/>
    <property type="molecule type" value="Genomic_DNA"/>
</dbReference>
<keyword evidence="6" id="KW-1185">Reference proteome</keyword>
<keyword evidence="2" id="KW-0731">Sigma factor</keyword>
<dbReference type="Proteomes" id="UP000309215">
    <property type="component" value="Unassembled WGS sequence"/>
</dbReference>
<evidence type="ECO:0000256" key="1">
    <source>
        <dbReference type="ARBA" id="ARBA00023015"/>
    </source>
</evidence>
<feature type="region of interest" description="Disordered" evidence="4">
    <location>
        <begin position="276"/>
        <end position="304"/>
    </location>
</feature>
<reference evidence="5 6" key="1">
    <citation type="submission" date="2019-04" db="EMBL/GenBank/DDBJ databases">
        <authorList>
            <person name="Li Y."/>
            <person name="Wang J."/>
        </authorList>
    </citation>
    <scope>NUCLEOTIDE SEQUENCE [LARGE SCALE GENOMIC DNA]</scope>
    <source>
        <strain evidence="5 6">DSM 14668</strain>
    </source>
</reference>
<proteinExistence type="predicted"/>
<dbReference type="InterPro" id="IPR039425">
    <property type="entry name" value="RNA_pol_sigma-70-like"/>
</dbReference>
<feature type="compositionally biased region" description="Basic and acidic residues" evidence="4">
    <location>
        <begin position="282"/>
        <end position="291"/>
    </location>
</feature>
<dbReference type="SUPFAM" id="SSF88946">
    <property type="entry name" value="Sigma2 domain of RNA polymerase sigma factors"/>
    <property type="match status" value="1"/>
</dbReference>
<dbReference type="GO" id="GO:0016987">
    <property type="term" value="F:sigma factor activity"/>
    <property type="evidence" value="ECO:0007669"/>
    <property type="project" value="UniProtKB-KW"/>
</dbReference>
<name>A0A4U1JLS8_9BACT</name>
<dbReference type="PANTHER" id="PTHR43133:SF51">
    <property type="entry name" value="RNA POLYMERASE SIGMA FACTOR"/>
    <property type="match status" value="1"/>
</dbReference>
<dbReference type="AlphaFoldDB" id="A0A4U1JLS8"/>
<dbReference type="InterPro" id="IPR036388">
    <property type="entry name" value="WH-like_DNA-bd_sf"/>
</dbReference>
<comment type="caution">
    <text evidence="5">The sequence shown here is derived from an EMBL/GenBank/DDBJ whole genome shotgun (WGS) entry which is preliminary data.</text>
</comment>
<dbReference type="RefSeq" id="WP_136926896.1">
    <property type="nucleotide sequence ID" value="NZ_SSMQ01000001.1"/>
</dbReference>
<evidence type="ECO:0000256" key="2">
    <source>
        <dbReference type="ARBA" id="ARBA00023082"/>
    </source>
</evidence>
<feature type="region of interest" description="Disordered" evidence="4">
    <location>
        <begin position="236"/>
        <end position="260"/>
    </location>
</feature>
<feature type="compositionally biased region" description="Basic and acidic residues" evidence="4">
    <location>
        <begin position="244"/>
        <end position="257"/>
    </location>
</feature>
<accession>A0A4U1JLS8</accession>
<keyword evidence="3" id="KW-0804">Transcription</keyword>
<sequence>MNTSSIPRADALGVPAARLRRYREVMASVARRGLSDENHVDDIVHNAFVVAYQKEKCDRPHVEDDRGWLAWLCGIVRVLVLEFRRGRREMPTAPEDLADLVSTGEDAWNHEDIAAAQAALDALPPGKWELLDEHFLQEKPITQIAAERGLPYTTAYSQFNAALSEARSFVEGTERPAKHRRALATGSAVLVLVTLVREARARLATFSARTFASFARAPMRVLGSFAAGAVLLGSTPASEPQAMPRHEDPHARAEATRGRTSTDTIDCEFVLLRAPAEVSPRPPRERPESQHARAPGRARTYTERSVQEIIDANALRHGDRFAAGRRAVQDVIGP</sequence>
<keyword evidence="1" id="KW-0805">Transcription regulation</keyword>
<protein>
    <submittedName>
        <fullName evidence="5">Sigma-70 family RNA polymerase sigma factor</fullName>
    </submittedName>
</protein>
<dbReference type="OrthoDB" id="5243867at2"/>
<dbReference type="GO" id="GO:0006352">
    <property type="term" value="P:DNA-templated transcription initiation"/>
    <property type="evidence" value="ECO:0007669"/>
    <property type="project" value="InterPro"/>
</dbReference>
<evidence type="ECO:0000313" key="6">
    <source>
        <dbReference type="Proteomes" id="UP000309215"/>
    </source>
</evidence>
<gene>
    <name evidence="5" type="ORF">E8A74_00545</name>
</gene>
<organism evidence="5 6">
    <name type="scientific">Polyangium fumosum</name>
    <dbReference type="NCBI Taxonomy" id="889272"/>
    <lineage>
        <taxon>Bacteria</taxon>
        <taxon>Pseudomonadati</taxon>
        <taxon>Myxococcota</taxon>
        <taxon>Polyangia</taxon>
        <taxon>Polyangiales</taxon>
        <taxon>Polyangiaceae</taxon>
        <taxon>Polyangium</taxon>
    </lineage>
</organism>